<proteinExistence type="predicted"/>
<evidence type="ECO:0000313" key="2">
    <source>
        <dbReference type="Proteomes" id="UP001162992"/>
    </source>
</evidence>
<comment type="caution">
    <text evidence="1">The sequence shown here is derived from an EMBL/GenBank/DDBJ whole genome shotgun (WGS) entry which is preliminary data.</text>
</comment>
<evidence type="ECO:0000313" key="1">
    <source>
        <dbReference type="EMBL" id="KAJ7520456.1"/>
    </source>
</evidence>
<gene>
    <name evidence="1" type="ORF">O6H91_19G006600</name>
</gene>
<name>A0ACC2ASH7_DIPCM</name>
<protein>
    <submittedName>
        <fullName evidence="1">Uncharacterized protein</fullName>
    </submittedName>
</protein>
<organism evidence="1 2">
    <name type="scientific">Diphasiastrum complanatum</name>
    <name type="common">Issler's clubmoss</name>
    <name type="synonym">Lycopodium complanatum</name>
    <dbReference type="NCBI Taxonomy" id="34168"/>
    <lineage>
        <taxon>Eukaryota</taxon>
        <taxon>Viridiplantae</taxon>
        <taxon>Streptophyta</taxon>
        <taxon>Embryophyta</taxon>
        <taxon>Tracheophyta</taxon>
        <taxon>Lycopodiopsida</taxon>
        <taxon>Lycopodiales</taxon>
        <taxon>Lycopodiaceae</taxon>
        <taxon>Lycopodioideae</taxon>
        <taxon>Diphasiastrum</taxon>
    </lineage>
</organism>
<dbReference type="EMBL" id="CM055110">
    <property type="protein sequence ID" value="KAJ7520456.1"/>
    <property type="molecule type" value="Genomic_DNA"/>
</dbReference>
<sequence>MGSKATGGVAERRLRPLWDAIDGRKYKSALKLASGLLAKHPDSPYLLVLKGLVLERLGKADEALALCQQARDKEPVDDLILSTLQIVYQRLNRLNEATLSYEVACTKCPSNLELMLALFNCYAREYNFVKQQQTAMKMYKAFGEERFLLWAVCNIYLQIQCGLGDGKKLLPLAQALLKKRIASHGLQELEALLLYIAILQDLGMFETASDVLSSQLGGLFSIKIEKEKLKGEVLLRSHQYELAAGVYKEILLSSPDDWESILRFIDASLQVSSVNPSNSFSEGENQDGCSSDVRISPLPYHLSEDQVDERLMLVKTFLKELQVDDMKDLRRGPFLAMVEIENRILLYKLLVGPNLQDGKKNSSKSLAHSLIEYFKRFGHLPCFLPDIKKYLIHLEDSERHWVAEALDASCLLSQSEPPLRLLRRRIAAFHVEDQLGLIATMSERGIFAHAAKMIKLYLDCVEMSSGLDPQESMHGEELLVVASNLFIELFRRSQKLAFLLEALLILEFGLLIRRFNFNYKLILINLYSFLGAVGPAVDWYKTLDVKNILLETVSHHIMPALLGSLHWLDLESLLKEVIKFHEDYQKEAADFSILAYQHCNYSKVLEFVDLKRRLERSHNYTLASIEAAILSLKQKVDNLDEVEALLASMGCGLKLLELSTEEKLSSLHFNEDLQTRPWWSPVPDESFLEGSWSSSCEAVSSLEDNQKSPRKRHRRWRFLVRRRSMIPRLLFLVIKLSSSLNEREKGDSDNLEILRMELRELLESYAKSLGLSWHGVNEFMCDLSSSKKTFKEVKLNPETVATLAVFYYAYQVSSRLAEPPCENNSNLICIDKVIRASIEEVLVKINAHSPEAADSLVPGNAIFSLCRLASEVLSWMGLVLQVWVKRLQPVFRKMKKGGSTLELTDTVSDGRLLDSLRTVTQSLCDDLEALILSLGLHVGVSVEQKAELLSSLLEPGKQRRSDISDNDIVPGSVLQILESSIDSLAISGVALQSWKPDLLVRKIVSNHHSILNGIKDMASAKLKFFRTLKF</sequence>
<reference evidence="2" key="1">
    <citation type="journal article" date="2024" name="Proc. Natl. Acad. Sci. U.S.A.">
        <title>Extraordinary preservation of gene collinearity over three hundred million years revealed in homosporous lycophytes.</title>
        <authorList>
            <person name="Li C."/>
            <person name="Wickell D."/>
            <person name="Kuo L.Y."/>
            <person name="Chen X."/>
            <person name="Nie B."/>
            <person name="Liao X."/>
            <person name="Peng D."/>
            <person name="Ji J."/>
            <person name="Jenkins J."/>
            <person name="Williams M."/>
            <person name="Shu S."/>
            <person name="Plott C."/>
            <person name="Barry K."/>
            <person name="Rajasekar S."/>
            <person name="Grimwood J."/>
            <person name="Han X."/>
            <person name="Sun S."/>
            <person name="Hou Z."/>
            <person name="He W."/>
            <person name="Dai G."/>
            <person name="Sun C."/>
            <person name="Schmutz J."/>
            <person name="Leebens-Mack J.H."/>
            <person name="Li F.W."/>
            <person name="Wang L."/>
        </authorList>
    </citation>
    <scope>NUCLEOTIDE SEQUENCE [LARGE SCALE GENOMIC DNA]</scope>
    <source>
        <strain evidence="2">cv. PW_Plant_1</strain>
    </source>
</reference>
<dbReference type="Proteomes" id="UP001162992">
    <property type="component" value="Chromosome 19"/>
</dbReference>
<keyword evidence="2" id="KW-1185">Reference proteome</keyword>
<accession>A0ACC2ASH7</accession>